<dbReference type="EMBL" id="JBHUCP010000027">
    <property type="protein sequence ID" value="MFD1534004.1"/>
    <property type="molecule type" value="Genomic_DNA"/>
</dbReference>
<dbReference type="RefSeq" id="WP_343982912.1">
    <property type="nucleotide sequence ID" value="NZ_BAAAJG010000016.1"/>
</dbReference>
<feature type="region of interest" description="Disordered" evidence="1">
    <location>
        <begin position="367"/>
        <end position="413"/>
    </location>
</feature>
<evidence type="ECO:0000313" key="4">
    <source>
        <dbReference type="Proteomes" id="UP001597145"/>
    </source>
</evidence>
<dbReference type="Proteomes" id="UP001597145">
    <property type="component" value="Unassembled WGS sequence"/>
</dbReference>
<feature type="transmembrane region" description="Helical" evidence="2">
    <location>
        <begin position="234"/>
        <end position="260"/>
    </location>
</feature>
<feature type="transmembrane region" description="Helical" evidence="2">
    <location>
        <begin position="193"/>
        <end position="222"/>
    </location>
</feature>
<protein>
    <recommendedName>
        <fullName evidence="5">Proline-rich protein</fullName>
    </recommendedName>
</protein>
<evidence type="ECO:0000256" key="1">
    <source>
        <dbReference type="SAM" id="MobiDB-lite"/>
    </source>
</evidence>
<keyword evidence="2" id="KW-1133">Transmembrane helix</keyword>
<feature type="compositionally biased region" description="Pro residues" evidence="1">
    <location>
        <begin position="379"/>
        <end position="398"/>
    </location>
</feature>
<name>A0ABW4FU02_9PSEU</name>
<feature type="transmembrane region" description="Helical" evidence="2">
    <location>
        <begin position="105"/>
        <end position="122"/>
    </location>
</feature>
<organism evidence="3 4">
    <name type="scientific">Pseudonocardia aurantiaca</name>
    <dbReference type="NCBI Taxonomy" id="75290"/>
    <lineage>
        <taxon>Bacteria</taxon>
        <taxon>Bacillati</taxon>
        <taxon>Actinomycetota</taxon>
        <taxon>Actinomycetes</taxon>
        <taxon>Pseudonocardiales</taxon>
        <taxon>Pseudonocardiaceae</taxon>
        <taxon>Pseudonocardia</taxon>
    </lineage>
</organism>
<gene>
    <name evidence="3" type="ORF">ACFSCY_31755</name>
</gene>
<keyword evidence="2" id="KW-0472">Membrane</keyword>
<evidence type="ECO:0000256" key="2">
    <source>
        <dbReference type="SAM" id="Phobius"/>
    </source>
</evidence>
<comment type="caution">
    <text evidence="3">The sequence shown here is derived from an EMBL/GenBank/DDBJ whole genome shotgun (WGS) entry which is preliminary data.</text>
</comment>
<evidence type="ECO:0000313" key="3">
    <source>
        <dbReference type="EMBL" id="MFD1534004.1"/>
    </source>
</evidence>
<evidence type="ECO:0008006" key="5">
    <source>
        <dbReference type="Google" id="ProtNLM"/>
    </source>
</evidence>
<accession>A0ABW4FU02</accession>
<proteinExistence type="predicted"/>
<keyword evidence="4" id="KW-1185">Reference proteome</keyword>
<reference evidence="4" key="1">
    <citation type="journal article" date="2019" name="Int. J. Syst. Evol. Microbiol.">
        <title>The Global Catalogue of Microorganisms (GCM) 10K type strain sequencing project: providing services to taxonomists for standard genome sequencing and annotation.</title>
        <authorList>
            <consortium name="The Broad Institute Genomics Platform"/>
            <consortium name="The Broad Institute Genome Sequencing Center for Infectious Disease"/>
            <person name="Wu L."/>
            <person name="Ma J."/>
        </authorList>
    </citation>
    <scope>NUCLEOTIDE SEQUENCE [LARGE SCALE GENOMIC DNA]</scope>
    <source>
        <strain evidence="4">JCM 12165</strain>
    </source>
</reference>
<sequence length="413" mass="42151">MTGADDNPQAPTVQVAPGPVDEYLAGVRAALADLPAHEVSEILDDVRAHLADLTDELDGDPDFAALTARLGTPATYAAELRAAAGYPAPPAAAGPERRGGGTARLAVAGLVASTLFVTFGALVGRPEIVLFGALFTLLALPLLGRDGPQVSSVAALAPVRRFRAFHPGAGTAAGSVADFLASLQPAWWLARAFAAAVLLLAVFGFGGIAAALLTLVAAPLSVWIGHRTRRDRRWLWAVVPLNGLAAAVLLTMLFTVAFAAGGSTTYASPSAYQPGLWQDSERQIRDIRPVDSAGNPLTGVYLFDQDGVSIDVSGGSMCGSYDSKGLFFSDPAGPQHPYPRGTLEFDPTTGGCVLVPPAPLVVAVPSAAPTPRSQGIPAAPAPPRLPAPPVTDTPPPTSASPAPAVTAPAPPTG</sequence>
<keyword evidence="2" id="KW-0812">Transmembrane</keyword>
<dbReference type="Pfam" id="PF22564">
    <property type="entry name" value="HAAS"/>
    <property type="match status" value="1"/>
</dbReference>